<protein>
    <submittedName>
        <fullName evidence="3">Uncharacterized protein</fullName>
    </submittedName>
</protein>
<organism evidence="3 4">
    <name type="scientific">Paragonimus skrjabini miyazakii</name>
    <dbReference type="NCBI Taxonomy" id="59628"/>
    <lineage>
        <taxon>Eukaryota</taxon>
        <taxon>Metazoa</taxon>
        <taxon>Spiralia</taxon>
        <taxon>Lophotrochozoa</taxon>
        <taxon>Platyhelminthes</taxon>
        <taxon>Trematoda</taxon>
        <taxon>Digenea</taxon>
        <taxon>Plagiorchiida</taxon>
        <taxon>Troglotremata</taxon>
        <taxon>Troglotrematidae</taxon>
        <taxon>Paragonimus</taxon>
    </lineage>
</organism>
<evidence type="ECO:0000313" key="4">
    <source>
        <dbReference type="Proteomes" id="UP000822476"/>
    </source>
</evidence>
<evidence type="ECO:0000256" key="1">
    <source>
        <dbReference type="SAM" id="MobiDB-lite"/>
    </source>
</evidence>
<evidence type="ECO:0000256" key="2">
    <source>
        <dbReference type="SAM" id="Phobius"/>
    </source>
</evidence>
<keyword evidence="2" id="KW-0472">Membrane</keyword>
<feature type="transmembrane region" description="Helical" evidence="2">
    <location>
        <begin position="472"/>
        <end position="492"/>
    </location>
</feature>
<keyword evidence="2" id="KW-0812">Transmembrane</keyword>
<feature type="transmembrane region" description="Helical" evidence="2">
    <location>
        <begin position="393"/>
        <end position="411"/>
    </location>
</feature>
<dbReference type="Proteomes" id="UP000822476">
    <property type="component" value="Unassembled WGS sequence"/>
</dbReference>
<feature type="region of interest" description="Disordered" evidence="1">
    <location>
        <begin position="739"/>
        <end position="758"/>
    </location>
</feature>
<feature type="transmembrane region" description="Helical" evidence="2">
    <location>
        <begin position="431"/>
        <end position="452"/>
    </location>
</feature>
<feature type="transmembrane region" description="Helical" evidence="2">
    <location>
        <begin position="638"/>
        <end position="657"/>
    </location>
</feature>
<feature type="transmembrane region" description="Helical" evidence="2">
    <location>
        <begin position="607"/>
        <end position="626"/>
    </location>
</feature>
<sequence>RSCSATFLRWISFWYLFLSVSGSSVTTNGVLNTETVTYDCSSYFRHEKVDGVLQMTIDEIVKEECGENFAMKIEALNSELIVGCDDQPLDVQLTPYYSVLVQTVTMINLGVEKRWRTRCYAPIIQLDKPVEIVCAITPHGGYRWKTVHPEECVESTLINVTHETYRVIQRAPMKCELLIFVTFGLLRKWRTDKLNDDHSVSHILDMLEYQCPTLHPWTFEAVYLELTHLFEHMLYYEVFTSTENRNILVKVARILDLFSHYLEDYYGALIRFQVQTSNLIAIQLTRDDKLFDFTFDSAIGISVERNQPPCLFTCTQIFRDVSFIYDGNRIVGGICLAKIRSHEVAAFHIRFINAQWSQLENYRCVRFSIDRSSLYPRLSFEECSMVAGQRGDIICTCAFSGYIILLQMGIGKDDMRHVVFNPMEKVTYFNLLYMLVCILFVGSVYMTFIQFFPRIIHIYAEEKMRTKYARCFIQISMHTLFLCGTKILFLALTTHYDDDDSCVFLGFVQIGFISTFEFMNLFAGMFLLLIRRSHRPMNLLIRMVVIVYTFGALKSAVYYIVDYHSLFNINCFPTKMRSTMVIPYTLSNIITILLAAYAFVHEVEHRGEVVAVLLGGMSGLIQWTALTPMHQPGKQFQLWIGLTYILQALQGVTLFMYHCVLKPRGLRLLVTISKTLIYWMRRPQRGDNQDDKVTEYQHSFMSDESGHVPPSLFTRVNTTTDSLTSLDYDKPVAHTTRQGKIKSKPLVHRRSRPKAHSLSAGLVKPRVSMHFLKPLLLRHFDSC</sequence>
<accession>A0A8S9YVW3</accession>
<comment type="caution">
    <text evidence="3">The sequence shown here is derived from an EMBL/GenBank/DDBJ whole genome shotgun (WGS) entry which is preliminary data.</text>
</comment>
<feature type="non-terminal residue" evidence="3">
    <location>
        <position position="1"/>
    </location>
</feature>
<dbReference type="AlphaFoldDB" id="A0A8S9YVW3"/>
<feature type="transmembrane region" description="Helical" evidence="2">
    <location>
        <begin position="581"/>
        <end position="600"/>
    </location>
</feature>
<proteinExistence type="predicted"/>
<keyword evidence="2" id="KW-1133">Transmembrane helix</keyword>
<feature type="transmembrane region" description="Helical" evidence="2">
    <location>
        <begin position="539"/>
        <end position="561"/>
    </location>
</feature>
<dbReference type="EMBL" id="JTDE01002498">
    <property type="protein sequence ID" value="KAF7257280.1"/>
    <property type="molecule type" value="Genomic_DNA"/>
</dbReference>
<dbReference type="OrthoDB" id="6241472at2759"/>
<name>A0A8S9YVW3_9TREM</name>
<reference evidence="3" key="1">
    <citation type="submission" date="2019-07" db="EMBL/GenBank/DDBJ databases">
        <title>Annotation for the trematode Paragonimus miyazaki's.</title>
        <authorList>
            <person name="Choi Y.-J."/>
        </authorList>
    </citation>
    <scope>NUCLEOTIDE SEQUENCE</scope>
    <source>
        <strain evidence="3">Japan</strain>
    </source>
</reference>
<gene>
    <name evidence="3" type="ORF">EG68_05987</name>
</gene>
<feature type="transmembrane region" description="Helical" evidence="2">
    <location>
        <begin position="504"/>
        <end position="530"/>
    </location>
</feature>
<evidence type="ECO:0000313" key="3">
    <source>
        <dbReference type="EMBL" id="KAF7257280.1"/>
    </source>
</evidence>
<keyword evidence="4" id="KW-1185">Reference proteome</keyword>
<feature type="compositionally biased region" description="Basic residues" evidence="1">
    <location>
        <begin position="739"/>
        <end position="755"/>
    </location>
</feature>